<comment type="caution">
    <text evidence="2">The sequence shown here is derived from an EMBL/GenBank/DDBJ whole genome shotgun (WGS) entry which is preliminary data.</text>
</comment>
<evidence type="ECO:0000313" key="2">
    <source>
        <dbReference type="EMBL" id="GJT15684.1"/>
    </source>
</evidence>
<evidence type="ECO:0000256" key="1">
    <source>
        <dbReference type="SAM" id="MobiDB-lite"/>
    </source>
</evidence>
<reference evidence="2" key="2">
    <citation type="submission" date="2022-01" db="EMBL/GenBank/DDBJ databases">
        <authorList>
            <person name="Yamashiro T."/>
            <person name="Shiraishi A."/>
            <person name="Satake H."/>
            <person name="Nakayama K."/>
        </authorList>
    </citation>
    <scope>NUCLEOTIDE SEQUENCE</scope>
</reference>
<evidence type="ECO:0000313" key="3">
    <source>
        <dbReference type="Proteomes" id="UP001151760"/>
    </source>
</evidence>
<proteinExistence type="predicted"/>
<keyword evidence="3" id="KW-1185">Reference proteome</keyword>
<accession>A0ABQ5BS56</accession>
<dbReference type="EMBL" id="BQNB010013416">
    <property type="protein sequence ID" value="GJT15684.1"/>
    <property type="molecule type" value="Genomic_DNA"/>
</dbReference>
<organism evidence="2 3">
    <name type="scientific">Tanacetum coccineum</name>
    <dbReference type="NCBI Taxonomy" id="301880"/>
    <lineage>
        <taxon>Eukaryota</taxon>
        <taxon>Viridiplantae</taxon>
        <taxon>Streptophyta</taxon>
        <taxon>Embryophyta</taxon>
        <taxon>Tracheophyta</taxon>
        <taxon>Spermatophyta</taxon>
        <taxon>Magnoliopsida</taxon>
        <taxon>eudicotyledons</taxon>
        <taxon>Gunneridae</taxon>
        <taxon>Pentapetalae</taxon>
        <taxon>asterids</taxon>
        <taxon>campanulids</taxon>
        <taxon>Asterales</taxon>
        <taxon>Asteraceae</taxon>
        <taxon>Asteroideae</taxon>
        <taxon>Anthemideae</taxon>
        <taxon>Anthemidinae</taxon>
        <taxon>Tanacetum</taxon>
    </lineage>
</organism>
<feature type="region of interest" description="Disordered" evidence="1">
    <location>
        <begin position="19"/>
        <end position="46"/>
    </location>
</feature>
<gene>
    <name evidence="2" type="ORF">Tco_0874390</name>
</gene>
<name>A0ABQ5BS56_9ASTR</name>
<sequence>MVEYIVDEDLQEEAALVGEQYGPPAPKTAKQLTAKKNQERVNEQSAGKYLMVDNEAGGMPTTNCEPSSQALGGLKWSLEAMTDNDFE</sequence>
<reference evidence="2" key="1">
    <citation type="journal article" date="2022" name="Int. J. Mol. Sci.">
        <title>Draft Genome of Tanacetum Coccineum: Genomic Comparison of Closely Related Tanacetum-Family Plants.</title>
        <authorList>
            <person name="Yamashiro T."/>
            <person name="Shiraishi A."/>
            <person name="Nakayama K."/>
            <person name="Satake H."/>
        </authorList>
    </citation>
    <scope>NUCLEOTIDE SEQUENCE</scope>
</reference>
<dbReference type="Proteomes" id="UP001151760">
    <property type="component" value="Unassembled WGS sequence"/>
</dbReference>
<protein>
    <submittedName>
        <fullName evidence="2">Uncharacterized protein</fullName>
    </submittedName>
</protein>